<keyword evidence="3" id="KW-1185">Reference proteome</keyword>
<name>A0ABN5YMR9_9MYCO</name>
<feature type="domain" description="Cyclic-phosphate processing Receiver" evidence="1">
    <location>
        <begin position="1"/>
        <end position="85"/>
    </location>
</feature>
<gene>
    <name evidence="2" type="ORF">MAUB_00730</name>
</gene>
<dbReference type="InterPro" id="IPR046909">
    <property type="entry name" value="cREC_REC"/>
</dbReference>
<dbReference type="Proteomes" id="UP000465609">
    <property type="component" value="Chromosome"/>
</dbReference>
<sequence>MLLWVDDERPAPAGWVWARTSAEALAHLLGDVIVEAISLDHDLGGEDTTRPVVLALCERGDWPAKVFVHTANPVGREWLEGMIRRYGPGVCR</sequence>
<proteinExistence type="predicted"/>
<evidence type="ECO:0000259" key="1">
    <source>
        <dbReference type="Pfam" id="PF20274"/>
    </source>
</evidence>
<dbReference type="Pfam" id="PF20274">
    <property type="entry name" value="cREC_REC"/>
    <property type="match status" value="1"/>
</dbReference>
<evidence type="ECO:0000313" key="2">
    <source>
        <dbReference type="EMBL" id="BBX82200.1"/>
    </source>
</evidence>
<reference evidence="2 3" key="1">
    <citation type="journal article" date="2019" name="Emerg. Microbes Infect.">
        <title>Comprehensive subspecies identification of 175 nontuberculous mycobacteria species based on 7547 genomic profiles.</title>
        <authorList>
            <person name="Matsumoto Y."/>
            <person name="Kinjo T."/>
            <person name="Motooka D."/>
            <person name="Nabeya D."/>
            <person name="Jung N."/>
            <person name="Uechi K."/>
            <person name="Horii T."/>
            <person name="Iida T."/>
            <person name="Fujita J."/>
            <person name="Nakamura S."/>
        </authorList>
    </citation>
    <scope>NUCLEOTIDE SEQUENCE [LARGE SCALE GENOMIC DNA]</scope>
    <source>
        <strain evidence="2 3">JCM 15296</strain>
    </source>
</reference>
<protein>
    <recommendedName>
        <fullName evidence="1">Cyclic-phosphate processing Receiver domain-containing protein</fullName>
    </recommendedName>
</protein>
<dbReference type="EMBL" id="AP022577">
    <property type="protein sequence ID" value="BBX82200.1"/>
    <property type="molecule type" value="Genomic_DNA"/>
</dbReference>
<dbReference type="RefSeq" id="WP_138233459.1">
    <property type="nucleotide sequence ID" value="NZ_AP022577.1"/>
</dbReference>
<evidence type="ECO:0000313" key="3">
    <source>
        <dbReference type="Proteomes" id="UP000465609"/>
    </source>
</evidence>
<organism evidence="2 3">
    <name type="scientific">Mycolicibacterium aubagnense</name>
    <dbReference type="NCBI Taxonomy" id="319707"/>
    <lineage>
        <taxon>Bacteria</taxon>
        <taxon>Bacillati</taxon>
        <taxon>Actinomycetota</taxon>
        <taxon>Actinomycetes</taxon>
        <taxon>Mycobacteriales</taxon>
        <taxon>Mycobacteriaceae</taxon>
        <taxon>Mycolicibacterium</taxon>
    </lineage>
</organism>
<accession>A0ABN5YMR9</accession>